<name>A0A315EAN4_9BURK</name>
<evidence type="ECO:0000256" key="1">
    <source>
        <dbReference type="SAM" id="Phobius"/>
    </source>
</evidence>
<evidence type="ECO:0000313" key="2">
    <source>
        <dbReference type="EMBL" id="PUE53192.1"/>
    </source>
</evidence>
<dbReference type="Proteomes" id="UP000250790">
    <property type="component" value="Unassembled WGS sequence"/>
</dbReference>
<keyword evidence="1" id="KW-1133">Transmembrane helix</keyword>
<reference evidence="2 3" key="1">
    <citation type="submission" date="2017-04" db="EMBL/GenBank/DDBJ databases">
        <title>Unexpected and diverse lifestyles within the genus Limnohabitans.</title>
        <authorList>
            <person name="Kasalicky V."/>
            <person name="Mehrshad M."/>
            <person name="Andrei S.-A."/>
            <person name="Salcher M."/>
            <person name="Kratochvilova H."/>
            <person name="Simek K."/>
            <person name="Ghai R."/>
        </authorList>
    </citation>
    <scope>NUCLEOTIDE SEQUENCE [LARGE SCALE GENOMIC DNA]</scope>
    <source>
        <strain evidence="2 3">II-B4</strain>
    </source>
</reference>
<proteinExistence type="predicted"/>
<accession>A0A315EAN4</accession>
<dbReference type="EMBL" id="NESN01000003">
    <property type="protein sequence ID" value="PUE53192.1"/>
    <property type="molecule type" value="Genomic_DNA"/>
</dbReference>
<comment type="caution">
    <text evidence="2">The sequence shown here is derived from an EMBL/GenBank/DDBJ whole genome shotgun (WGS) entry which is preliminary data.</text>
</comment>
<sequence length="78" mass="8640">MAVLVGGKAFAMQFLQGLFTLIAAAWLSLLVVNAPFFDEPRTVQTKKATHGAWPWRHPENGQTDSVVFTGRSDHRLCV</sequence>
<keyword evidence="3" id="KW-1185">Reference proteome</keyword>
<gene>
    <name evidence="2" type="ORF">B9Z37_08905</name>
</gene>
<feature type="transmembrane region" description="Helical" evidence="1">
    <location>
        <begin position="14"/>
        <end position="37"/>
    </location>
</feature>
<dbReference type="AlphaFoldDB" id="A0A315EAN4"/>
<keyword evidence="1" id="KW-0472">Membrane</keyword>
<organism evidence="2 3">
    <name type="scientific">Limnohabitans parvus II-B4</name>
    <dbReference type="NCBI Taxonomy" id="1293052"/>
    <lineage>
        <taxon>Bacteria</taxon>
        <taxon>Pseudomonadati</taxon>
        <taxon>Pseudomonadota</taxon>
        <taxon>Betaproteobacteria</taxon>
        <taxon>Burkholderiales</taxon>
        <taxon>Comamonadaceae</taxon>
        <taxon>Limnohabitans</taxon>
    </lineage>
</organism>
<keyword evidence="1" id="KW-0812">Transmembrane</keyword>
<protein>
    <submittedName>
        <fullName evidence="2">Uncharacterized protein</fullName>
    </submittedName>
</protein>
<evidence type="ECO:0000313" key="3">
    <source>
        <dbReference type="Proteomes" id="UP000250790"/>
    </source>
</evidence>